<dbReference type="EC" id="2.7.11.1" evidence="2"/>
<keyword evidence="3" id="KW-0723">Serine/threonine-protein kinase</keyword>
<reference evidence="12 13" key="1">
    <citation type="submission" date="2021-06" db="EMBL/GenBank/DDBJ databases">
        <authorList>
            <person name="Palmer J.M."/>
        </authorList>
    </citation>
    <scope>NUCLEOTIDE SEQUENCE [LARGE SCALE GENOMIC DNA]</scope>
    <source>
        <strain evidence="12 13">MEX-2019</strain>
        <tissue evidence="12">Muscle</tissue>
    </source>
</reference>
<evidence type="ECO:0000256" key="3">
    <source>
        <dbReference type="ARBA" id="ARBA00022527"/>
    </source>
</evidence>
<dbReference type="GO" id="GO:0005737">
    <property type="term" value="C:cytoplasm"/>
    <property type="evidence" value="ECO:0007669"/>
    <property type="project" value="TreeGrafter"/>
</dbReference>
<dbReference type="InterPro" id="IPR011009">
    <property type="entry name" value="Kinase-like_dom_sf"/>
</dbReference>
<evidence type="ECO:0000256" key="9">
    <source>
        <dbReference type="ARBA" id="ARBA00048679"/>
    </source>
</evidence>
<dbReference type="EMBL" id="JAHHUM010000382">
    <property type="protein sequence ID" value="KAK5620210.1"/>
    <property type="molecule type" value="Genomic_DNA"/>
</dbReference>
<dbReference type="Gene3D" id="1.10.510.10">
    <property type="entry name" value="Transferase(Phosphotransferase) domain 1"/>
    <property type="match status" value="1"/>
</dbReference>
<dbReference type="PROSITE" id="PS50011">
    <property type="entry name" value="PROTEIN_KINASE_DOM"/>
    <property type="match status" value="1"/>
</dbReference>
<dbReference type="GO" id="GO:0035556">
    <property type="term" value="P:intracellular signal transduction"/>
    <property type="evidence" value="ECO:0007669"/>
    <property type="project" value="TreeGrafter"/>
</dbReference>
<keyword evidence="13" id="KW-1185">Reference proteome</keyword>
<comment type="similarity">
    <text evidence="1">Belongs to the protein kinase superfamily. CAMK Ser/Thr protein kinase family. SNF1 subfamily.</text>
</comment>
<evidence type="ECO:0000256" key="6">
    <source>
        <dbReference type="ARBA" id="ARBA00022777"/>
    </source>
</evidence>
<evidence type="ECO:0000256" key="4">
    <source>
        <dbReference type="ARBA" id="ARBA00022679"/>
    </source>
</evidence>
<evidence type="ECO:0000313" key="12">
    <source>
        <dbReference type="EMBL" id="KAK5620210.1"/>
    </source>
</evidence>
<dbReference type="SUPFAM" id="SSF56112">
    <property type="entry name" value="Protein kinase-like (PK-like)"/>
    <property type="match status" value="1"/>
</dbReference>
<dbReference type="FunFam" id="1.10.510.10:FF:000391">
    <property type="entry name" value="Hormonally up-regulated neu tumor-associated kinase"/>
    <property type="match status" value="1"/>
</dbReference>
<dbReference type="SMART" id="SM00220">
    <property type="entry name" value="S_TKc"/>
    <property type="match status" value="1"/>
</dbReference>
<comment type="caution">
    <text evidence="12">The sequence shown here is derived from an EMBL/GenBank/DDBJ whole genome shotgun (WGS) entry which is preliminary data.</text>
</comment>
<dbReference type="AlphaFoldDB" id="A0AAV9SFS5"/>
<sequence>MPDAAVKSTQEEMVTEGGGVEECAVSQWGASGLGEERLPLPSLKVPRELLRSFPHSKRVGSYLIGKMINKGSFAKVMEGLHIGTGEKPDLPHLEPQLRRYLEKGWYQVAIKVIDKKKARQDSYVLKNMKREPRIHQMVRHPHIVILLETLETENSYYMAMELCAGGDLMDRICDRKRLEEREVRRYTRQILSAVEHLHKHGIVHRDLKIENFLLDEHNNIKIVDFGLSNTLKPESFSLELLSTQCGSPAYAAPELLAHKKYGSKVDAWSIGVSMFAMLTGTLPFTVEPFNIKQLHQKMVNRDISNIPGDISKDAVSFMMLLLEPDPDKRPSVRDAMGERWISEGYAKKPLHTLSPKNRLCPEDLNSSVLAYMTETLGYSVSEVIDTVTTNRPSALMASYHLLLNKFNRSHKGTKTGKKLENNDWTPSSKTIWKNKSNTESKTQSQSAPKNEKSLKQFNKSQKVQQTSRSQNRRRTTDLPRKGHHEDDENCPPSPALPHLPHSASPPLPSRHPSPFLYPDPPSAEDGTSDEEVTISVNTRETLFPEVSVFGERELVHLSPPKGSTSQLCDSAPCHVPIPAEPIRNSIASRPIRHTHLLRTTQSDGAADPGSDCFQEKYHQENSHHLSINERLEKLQMFYASEKNAISPRMLLEAGPILSPDRGQLGSSQTTQMSPTNCLPRLHNVGLKDGRGRKVTWAGLSRPGPPRLLVNGSKLPVFPLQRQHPLIMKSLRQERARRKELTVAGGVQAGEGVDGDKRNSVQLLSSPQQRVADMNLPLLPVALQGKTDRKNQLHTMDY</sequence>
<keyword evidence="6" id="KW-0418">Kinase</keyword>
<feature type="compositionally biased region" description="Pro residues" evidence="10">
    <location>
        <begin position="491"/>
        <end position="521"/>
    </location>
</feature>
<dbReference type="PANTHER" id="PTHR24346">
    <property type="entry name" value="MAP/MICROTUBULE AFFINITY-REGULATING KINASE"/>
    <property type="match status" value="1"/>
</dbReference>
<comment type="catalytic activity">
    <reaction evidence="8">
        <text>L-threonyl-[protein] + ATP = O-phospho-L-threonyl-[protein] + ADP + H(+)</text>
        <dbReference type="Rhea" id="RHEA:46608"/>
        <dbReference type="Rhea" id="RHEA-COMP:11060"/>
        <dbReference type="Rhea" id="RHEA-COMP:11605"/>
        <dbReference type="ChEBI" id="CHEBI:15378"/>
        <dbReference type="ChEBI" id="CHEBI:30013"/>
        <dbReference type="ChEBI" id="CHEBI:30616"/>
        <dbReference type="ChEBI" id="CHEBI:61977"/>
        <dbReference type="ChEBI" id="CHEBI:456216"/>
        <dbReference type="EC" id="2.7.11.1"/>
    </reaction>
</comment>
<dbReference type="Proteomes" id="UP001311232">
    <property type="component" value="Unassembled WGS sequence"/>
</dbReference>
<feature type="domain" description="Protein kinase" evidence="11">
    <location>
        <begin position="62"/>
        <end position="341"/>
    </location>
</feature>
<keyword evidence="4" id="KW-0808">Transferase</keyword>
<feature type="compositionally biased region" description="Basic and acidic residues" evidence="10">
    <location>
        <begin position="474"/>
        <end position="486"/>
    </location>
</feature>
<feature type="compositionally biased region" description="Polar residues" evidence="10">
    <location>
        <begin position="422"/>
        <end position="448"/>
    </location>
</feature>
<gene>
    <name evidence="12" type="ORF">CRENBAI_000363</name>
</gene>
<evidence type="ECO:0000256" key="5">
    <source>
        <dbReference type="ARBA" id="ARBA00022741"/>
    </source>
</evidence>
<protein>
    <recommendedName>
        <fullName evidence="2">non-specific serine/threonine protein kinase</fullName>
        <ecNumber evidence="2">2.7.11.1</ecNumber>
    </recommendedName>
</protein>
<dbReference type="InterPro" id="IPR000719">
    <property type="entry name" value="Prot_kinase_dom"/>
</dbReference>
<evidence type="ECO:0000256" key="2">
    <source>
        <dbReference type="ARBA" id="ARBA00012513"/>
    </source>
</evidence>
<name>A0AAV9SFS5_9TELE</name>
<dbReference type="Pfam" id="PF00069">
    <property type="entry name" value="Pkinase"/>
    <property type="match status" value="1"/>
</dbReference>
<dbReference type="GO" id="GO:0004674">
    <property type="term" value="F:protein serine/threonine kinase activity"/>
    <property type="evidence" value="ECO:0007669"/>
    <property type="project" value="UniProtKB-KW"/>
</dbReference>
<feature type="region of interest" description="Disordered" evidence="10">
    <location>
        <begin position="410"/>
        <end position="531"/>
    </location>
</feature>
<dbReference type="InterPro" id="IPR008271">
    <property type="entry name" value="Ser/Thr_kinase_AS"/>
</dbReference>
<comment type="catalytic activity">
    <reaction evidence="9">
        <text>L-seryl-[protein] + ATP = O-phospho-L-seryl-[protein] + ADP + H(+)</text>
        <dbReference type="Rhea" id="RHEA:17989"/>
        <dbReference type="Rhea" id="RHEA-COMP:9863"/>
        <dbReference type="Rhea" id="RHEA-COMP:11604"/>
        <dbReference type="ChEBI" id="CHEBI:15378"/>
        <dbReference type="ChEBI" id="CHEBI:29999"/>
        <dbReference type="ChEBI" id="CHEBI:30616"/>
        <dbReference type="ChEBI" id="CHEBI:83421"/>
        <dbReference type="ChEBI" id="CHEBI:456216"/>
        <dbReference type="EC" id="2.7.11.1"/>
    </reaction>
</comment>
<keyword evidence="7" id="KW-0067">ATP-binding</keyword>
<evidence type="ECO:0000313" key="13">
    <source>
        <dbReference type="Proteomes" id="UP001311232"/>
    </source>
</evidence>
<proteinExistence type="inferred from homology"/>
<evidence type="ECO:0000256" key="8">
    <source>
        <dbReference type="ARBA" id="ARBA00047899"/>
    </source>
</evidence>
<evidence type="ECO:0000256" key="7">
    <source>
        <dbReference type="ARBA" id="ARBA00022840"/>
    </source>
</evidence>
<dbReference type="PANTHER" id="PTHR24346:SF101">
    <property type="entry name" value="PROTEIN KINASE DOMAIN-CONTAINING PROTEIN"/>
    <property type="match status" value="1"/>
</dbReference>
<keyword evidence="5" id="KW-0547">Nucleotide-binding</keyword>
<organism evidence="12 13">
    <name type="scientific">Crenichthys baileyi</name>
    <name type="common">White River springfish</name>
    <dbReference type="NCBI Taxonomy" id="28760"/>
    <lineage>
        <taxon>Eukaryota</taxon>
        <taxon>Metazoa</taxon>
        <taxon>Chordata</taxon>
        <taxon>Craniata</taxon>
        <taxon>Vertebrata</taxon>
        <taxon>Euteleostomi</taxon>
        <taxon>Actinopterygii</taxon>
        <taxon>Neopterygii</taxon>
        <taxon>Teleostei</taxon>
        <taxon>Neoteleostei</taxon>
        <taxon>Acanthomorphata</taxon>
        <taxon>Ovalentaria</taxon>
        <taxon>Atherinomorphae</taxon>
        <taxon>Cyprinodontiformes</taxon>
        <taxon>Goodeidae</taxon>
        <taxon>Crenichthys</taxon>
    </lineage>
</organism>
<accession>A0AAV9SFS5</accession>
<evidence type="ECO:0000256" key="10">
    <source>
        <dbReference type="SAM" id="MobiDB-lite"/>
    </source>
</evidence>
<evidence type="ECO:0000259" key="11">
    <source>
        <dbReference type="PROSITE" id="PS50011"/>
    </source>
</evidence>
<dbReference type="GO" id="GO:0005524">
    <property type="term" value="F:ATP binding"/>
    <property type="evidence" value="ECO:0007669"/>
    <property type="project" value="UniProtKB-KW"/>
</dbReference>
<dbReference type="PROSITE" id="PS00108">
    <property type="entry name" value="PROTEIN_KINASE_ST"/>
    <property type="match status" value="1"/>
</dbReference>
<evidence type="ECO:0000256" key="1">
    <source>
        <dbReference type="ARBA" id="ARBA00006234"/>
    </source>
</evidence>